<dbReference type="InterPro" id="IPR036390">
    <property type="entry name" value="WH_DNA-bd_sf"/>
</dbReference>
<evidence type="ECO:0000256" key="3">
    <source>
        <dbReference type="ARBA" id="ARBA00022691"/>
    </source>
</evidence>
<reference evidence="6 7" key="1">
    <citation type="submission" date="2018-06" db="EMBL/GenBank/DDBJ databases">
        <title>Genome analysis of cellulolytic fungus Trichoderma lentiforme CFAM-422.</title>
        <authorList>
            <person name="Steindorff A.S."/>
            <person name="Formighieri E.F."/>
            <person name="Midorikawa G.E.O."/>
            <person name="Tamietti M.S."/>
            <person name="Ramos E.Z."/>
            <person name="Silva A.S."/>
            <person name="Bon E.P.S."/>
            <person name="Mendes T.D."/>
            <person name="Damaso M.C.T."/>
            <person name="Favaro L.C.L."/>
        </authorList>
    </citation>
    <scope>NUCLEOTIDE SEQUENCE [LARGE SCALE GENOMIC DNA]</scope>
    <source>
        <strain evidence="6 7">CFAM-422</strain>
    </source>
</reference>
<dbReference type="PANTHER" id="PTHR43712:SF16">
    <property type="entry name" value="O-METHYLTRANSFERASE ELCB"/>
    <property type="match status" value="1"/>
</dbReference>
<dbReference type="AlphaFoldDB" id="A0A9P5CG23"/>
<dbReference type="SUPFAM" id="SSF53335">
    <property type="entry name" value="S-adenosyl-L-methionine-dependent methyltransferases"/>
    <property type="match status" value="1"/>
</dbReference>
<dbReference type="Pfam" id="PF00891">
    <property type="entry name" value="Methyltransf_2"/>
    <property type="match status" value="1"/>
</dbReference>
<evidence type="ECO:0000313" key="6">
    <source>
        <dbReference type="EMBL" id="KAF3072902.1"/>
    </source>
</evidence>
<evidence type="ECO:0000256" key="1">
    <source>
        <dbReference type="ARBA" id="ARBA00022603"/>
    </source>
</evidence>
<keyword evidence="2" id="KW-0808">Transferase</keyword>
<evidence type="ECO:0000256" key="2">
    <source>
        <dbReference type="ARBA" id="ARBA00022679"/>
    </source>
</evidence>
<feature type="region of interest" description="Disordered" evidence="4">
    <location>
        <begin position="1"/>
        <end position="62"/>
    </location>
</feature>
<dbReference type="EMBL" id="QLNT01000007">
    <property type="protein sequence ID" value="KAF3072902.1"/>
    <property type="molecule type" value="Genomic_DNA"/>
</dbReference>
<feature type="compositionally biased region" description="Acidic residues" evidence="4">
    <location>
        <begin position="52"/>
        <end position="62"/>
    </location>
</feature>
<name>A0A9P5CG23_9HYPO</name>
<organism evidence="6 7">
    <name type="scientific">Trichoderma lentiforme</name>
    <dbReference type="NCBI Taxonomy" id="1567552"/>
    <lineage>
        <taxon>Eukaryota</taxon>
        <taxon>Fungi</taxon>
        <taxon>Dikarya</taxon>
        <taxon>Ascomycota</taxon>
        <taxon>Pezizomycotina</taxon>
        <taxon>Sordariomycetes</taxon>
        <taxon>Hypocreomycetidae</taxon>
        <taxon>Hypocreales</taxon>
        <taxon>Hypocreaceae</taxon>
        <taxon>Trichoderma</taxon>
    </lineage>
</organism>
<gene>
    <name evidence="6" type="ORF">CFAM422_004573</name>
</gene>
<dbReference type="PROSITE" id="PS51683">
    <property type="entry name" value="SAM_OMT_II"/>
    <property type="match status" value="1"/>
</dbReference>
<dbReference type="InterPro" id="IPR029063">
    <property type="entry name" value="SAM-dependent_MTases_sf"/>
</dbReference>
<sequence length="503" mass="56534">MAKLRVPSWLSSERSGSTTTTDVAKKRLSRRSFPGLSPVRSKDESLQKKEEEEQNEAAEVESADSRMLVLAETIRVETEKLQTYLKSNGIAQPSLSVDGPDDFPLLPDEIQKSRQKIVFATKELTNLVRGPRESVRYDVWSYLDTLSLQLINSYQIAKLVPLDTPIKLTELQSKTSLEPINLARALRHAMTNNIFSEPSPGLIAHTANSRLLAQDASLQAWIGFNSEDIFPAAGHVMQALKSHPEATSLTHTGFNFAFSTVGEEPMFETLGKDPVKAKRFANAMLSFTSGEGYEISYFVDNYDLSEVNERGGTLVDVGGSHGFVAVELAKKWKNMKFIVQDLSKTINTAPKPICEDAAVAERISLQVHDFFKEQPVKGADIYYFRWIFHNYSNPYAVSILKNLIPALKHGARVIINDYCIRGPGSENPWDEKLLRSMDMIMGTLLNAQEREEREFCELFKAADPRFQFKGVHRVENCKMSVIEAVWDEQGVEAQVEECEEQSV</sequence>
<dbReference type="SUPFAM" id="SSF46785">
    <property type="entry name" value="Winged helix' DNA-binding domain"/>
    <property type="match status" value="1"/>
</dbReference>
<comment type="caution">
    <text evidence="6">The sequence shown here is derived from an EMBL/GenBank/DDBJ whole genome shotgun (WGS) entry which is preliminary data.</text>
</comment>
<accession>A0A9P5CG23</accession>
<evidence type="ECO:0000256" key="4">
    <source>
        <dbReference type="SAM" id="MobiDB-lite"/>
    </source>
</evidence>
<keyword evidence="3" id="KW-0949">S-adenosyl-L-methionine</keyword>
<proteinExistence type="predicted"/>
<feature type="compositionally biased region" description="Basic and acidic residues" evidence="4">
    <location>
        <begin position="40"/>
        <end position="51"/>
    </location>
</feature>
<feature type="compositionally biased region" description="Polar residues" evidence="4">
    <location>
        <begin position="9"/>
        <end position="22"/>
    </location>
</feature>
<feature type="domain" description="O-methyltransferase C-terminal" evidence="5">
    <location>
        <begin position="260"/>
        <end position="462"/>
    </location>
</feature>
<keyword evidence="7" id="KW-1185">Reference proteome</keyword>
<keyword evidence="1" id="KW-0489">Methyltransferase</keyword>
<dbReference type="Gene3D" id="3.40.50.150">
    <property type="entry name" value="Vaccinia Virus protein VP39"/>
    <property type="match status" value="1"/>
</dbReference>
<dbReference type="GO" id="GO:0008171">
    <property type="term" value="F:O-methyltransferase activity"/>
    <property type="evidence" value="ECO:0007669"/>
    <property type="project" value="InterPro"/>
</dbReference>
<evidence type="ECO:0000313" key="7">
    <source>
        <dbReference type="Proteomes" id="UP000801864"/>
    </source>
</evidence>
<dbReference type="GO" id="GO:0032259">
    <property type="term" value="P:methylation"/>
    <property type="evidence" value="ECO:0007669"/>
    <property type="project" value="UniProtKB-KW"/>
</dbReference>
<dbReference type="Proteomes" id="UP000801864">
    <property type="component" value="Unassembled WGS sequence"/>
</dbReference>
<evidence type="ECO:0000259" key="5">
    <source>
        <dbReference type="Pfam" id="PF00891"/>
    </source>
</evidence>
<dbReference type="InterPro" id="IPR016461">
    <property type="entry name" value="COMT-like"/>
</dbReference>
<dbReference type="InterPro" id="IPR036388">
    <property type="entry name" value="WH-like_DNA-bd_sf"/>
</dbReference>
<dbReference type="PANTHER" id="PTHR43712">
    <property type="entry name" value="PUTATIVE (AFU_ORTHOLOGUE AFUA_4G14580)-RELATED"/>
    <property type="match status" value="1"/>
</dbReference>
<dbReference type="InterPro" id="IPR001077">
    <property type="entry name" value="COMT_C"/>
</dbReference>
<dbReference type="Gene3D" id="1.10.10.10">
    <property type="entry name" value="Winged helix-like DNA-binding domain superfamily/Winged helix DNA-binding domain"/>
    <property type="match status" value="1"/>
</dbReference>
<protein>
    <submittedName>
        <fullName evidence="6">O-methyltransferase gsfB</fullName>
    </submittedName>
</protein>